<dbReference type="NCBIfam" id="NF001808">
    <property type="entry name" value="PRK00522.1"/>
    <property type="match status" value="1"/>
</dbReference>
<comment type="miscellaneous">
    <text evidence="3">The active site is a conserved redox-active cysteine residue, the peroxidatic cysteine (C(P)), which makes the nucleophilic attack on the peroxide substrate. The peroxide oxidizes the C(P)-SH to cysteine sulfenic acid (C(P)-SOH), which then reacts with another cysteine residue, the resolving cysteine (C(R)), to form a disulfide bridge. The disulfide is subsequently reduced by an appropriate electron donor to complete the catalytic cycle. In this atypical 2-Cys peroxiredoxin, C(R) is present in the same subunit to form an intramolecular disulfide. The disulfide is subsequently reduced by thioredoxin.</text>
</comment>
<dbReference type="EC" id="1.11.1.24" evidence="3"/>
<comment type="function">
    <text evidence="3">Thiol-specific peroxidase that catalyzes the reduction of hydrogen peroxide and organic hydroperoxides to water and alcohols, respectively. Plays a role in cell protection against oxidative stress by detoxifying peroxides.</text>
</comment>
<gene>
    <name evidence="3 5" type="primary">tpx</name>
    <name evidence="5" type="ORF">H206_06247</name>
</gene>
<comment type="similarity">
    <text evidence="3">Belongs to the peroxiredoxin family. Tpx subfamily.</text>
</comment>
<keyword evidence="3" id="KW-0049">Antioxidant</keyword>
<keyword evidence="2 3" id="KW-0676">Redox-active center</keyword>
<dbReference type="CDD" id="cd03014">
    <property type="entry name" value="PRX_Atyp2cys"/>
    <property type="match status" value="1"/>
</dbReference>
<evidence type="ECO:0000313" key="5">
    <source>
        <dbReference type="EMBL" id="RWX47588.1"/>
    </source>
</evidence>
<dbReference type="AlphaFoldDB" id="A0A444J321"/>
<feature type="active site" description="Cysteine sulfenic acid (-SOH) intermediate" evidence="3">
    <location>
        <position position="86"/>
    </location>
</feature>
<dbReference type="InterPro" id="IPR013766">
    <property type="entry name" value="Thioredoxin_domain"/>
</dbReference>
<dbReference type="InterPro" id="IPR002065">
    <property type="entry name" value="TPX"/>
</dbReference>
<comment type="catalytic activity">
    <reaction evidence="3">
        <text>a hydroperoxide + [thioredoxin]-dithiol = an alcohol + [thioredoxin]-disulfide + H2O</text>
        <dbReference type="Rhea" id="RHEA:62620"/>
        <dbReference type="Rhea" id="RHEA-COMP:10698"/>
        <dbReference type="Rhea" id="RHEA-COMP:10700"/>
        <dbReference type="ChEBI" id="CHEBI:15377"/>
        <dbReference type="ChEBI" id="CHEBI:29950"/>
        <dbReference type="ChEBI" id="CHEBI:30879"/>
        <dbReference type="ChEBI" id="CHEBI:35924"/>
        <dbReference type="ChEBI" id="CHEBI:50058"/>
        <dbReference type="EC" id="1.11.1.24"/>
    </reaction>
</comment>
<name>A0A444J321_9BACT</name>
<sequence>MVVIFFSFVLQPSIAQIYSFNRRNSTMAQVTFQGTPVNTAGELPAVGQDAPDFTLTKTDMSDASLADYKGKKLVLNIFPSIDTPVCATSVRRFNDEAGKLENTEVLCISRDMPFALGRFCGAEGLESVISASELRSDAFGKDYGVRIIDSALAGLFARAIVVIDEEGKVIYTQLVPEIAEEPDYQKALASLA</sequence>
<keyword evidence="3 5" id="KW-0575">Peroxidase</keyword>
<reference evidence="5 6" key="1">
    <citation type="submission" date="2017-01" db="EMBL/GenBank/DDBJ databases">
        <title>The cable genome- insights into the physiology and evolution of filamentous bacteria capable of sulfide oxidation via long distance electron transfer.</title>
        <authorList>
            <person name="Schreiber L."/>
            <person name="Bjerg J.T."/>
            <person name="Boggild A."/>
            <person name="Van De Vossenberg J."/>
            <person name="Meysman F."/>
            <person name="Nielsen L.P."/>
            <person name="Schramm A."/>
            <person name="Kjeldsen K.U."/>
        </authorList>
    </citation>
    <scope>NUCLEOTIDE SEQUENCE [LARGE SCALE GENOMIC DNA]</scope>
    <source>
        <strain evidence="5">MCF</strain>
    </source>
</reference>
<dbReference type="Pfam" id="PF08534">
    <property type="entry name" value="Redoxin"/>
    <property type="match status" value="1"/>
</dbReference>
<dbReference type="InterPro" id="IPR013740">
    <property type="entry name" value="Redoxin"/>
</dbReference>
<keyword evidence="1 3" id="KW-1015">Disulfide bond</keyword>
<feature type="disulfide bond" description="Redox-active" evidence="3">
    <location>
        <begin position="86"/>
        <end position="120"/>
    </location>
</feature>
<evidence type="ECO:0000256" key="3">
    <source>
        <dbReference type="HAMAP-Rule" id="MF_00269"/>
    </source>
</evidence>
<dbReference type="HAMAP" id="MF_00269">
    <property type="entry name" value="Tpx"/>
    <property type="match status" value="1"/>
</dbReference>
<protein>
    <recommendedName>
        <fullName evidence="3">Thiol peroxidase</fullName>
        <shortName evidence="3">Tpx</shortName>
        <ecNumber evidence="3">1.11.1.24</ecNumber>
    </recommendedName>
    <alternativeName>
        <fullName evidence="3">Peroxiredoxin tpx</fullName>
        <shortName evidence="3">Prx</shortName>
    </alternativeName>
    <alternativeName>
        <fullName evidence="3">Thioredoxin peroxidase</fullName>
    </alternativeName>
    <alternativeName>
        <fullName evidence="3">Thioredoxin-dependent peroxiredoxin</fullName>
    </alternativeName>
</protein>
<dbReference type="PROSITE" id="PS51352">
    <property type="entry name" value="THIOREDOXIN_2"/>
    <property type="match status" value="1"/>
</dbReference>
<accession>A0A444J321</accession>
<dbReference type="InterPro" id="IPR050455">
    <property type="entry name" value="Tpx_Peroxidase_subfamily"/>
</dbReference>
<dbReference type="PANTHER" id="PTHR43110">
    <property type="entry name" value="THIOL PEROXIDASE"/>
    <property type="match status" value="1"/>
</dbReference>
<comment type="subunit">
    <text evidence="3">Homodimer.</text>
</comment>
<dbReference type="PANTHER" id="PTHR43110:SF1">
    <property type="entry name" value="THIOL PEROXIDASE"/>
    <property type="match status" value="1"/>
</dbReference>
<dbReference type="Proteomes" id="UP000287853">
    <property type="component" value="Unassembled WGS sequence"/>
</dbReference>
<keyword evidence="6" id="KW-1185">Reference proteome</keyword>
<dbReference type="Gene3D" id="3.40.30.10">
    <property type="entry name" value="Glutaredoxin"/>
    <property type="match status" value="1"/>
</dbReference>
<feature type="domain" description="Thioredoxin" evidence="4">
    <location>
        <begin position="44"/>
        <end position="192"/>
    </location>
</feature>
<dbReference type="SUPFAM" id="SSF52833">
    <property type="entry name" value="Thioredoxin-like"/>
    <property type="match status" value="1"/>
</dbReference>
<dbReference type="EMBL" id="MTKO01000031">
    <property type="protein sequence ID" value="RWX47588.1"/>
    <property type="molecule type" value="Genomic_DNA"/>
</dbReference>
<evidence type="ECO:0000313" key="6">
    <source>
        <dbReference type="Proteomes" id="UP000287853"/>
    </source>
</evidence>
<dbReference type="InterPro" id="IPR036249">
    <property type="entry name" value="Thioredoxin-like_sf"/>
</dbReference>
<evidence type="ECO:0000259" key="4">
    <source>
        <dbReference type="PROSITE" id="PS51352"/>
    </source>
</evidence>
<dbReference type="GO" id="GO:0008379">
    <property type="term" value="F:thioredoxin peroxidase activity"/>
    <property type="evidence" value="ECO:0007669"/>
    <property type="project" value="UniProtKB-UniRule"/>
</dbReference>
<keyword evidence="3 5" id="KW-0560">Oxidoreductase</keyword>
<evidence type="ECO:0000256" key="2">
    <source>
        <dbReference type="ARBA" id="ARBA00023284"/>
    </source>
</evidence>
<proteinExistence type="inferred from homology"/>
<evidence type="ECO:0000256" key="1">
    <source>
        <dbReference type="ARBA" id="ARBA00023157"/>
    </source>
</evidence>
<comment type="caution">
    <text evidence="5">The sequence shown here is derived from an EMBL/GenBank/DDBJ whole genome shotgun (WGS) entry which is preliminary data.</text>
</comment>
<organism evidence="5 6">
    <name type="scientific">Candidatus Electrothrix aarhusensis</name>
    <dbReference type="NCBI Taxonomy" id="1859131"/>
    <lineage>
        <taxon>Bacteria</taxon>
        <taxon>Pseudomonadati</taxon>
        <taxon>Thermodesulfobacteriota</taxon>
        <taxon>Desulfobulbia</taxon>
        <taxon>Desulfobulbales</taxon>
        <taxon>Desulfobulbaceae</taxon>
        <taxon>Candidatus Electrothrix</taxon>
    </lineage>
</organism>